<evidence type="ECO:0008006" key="3">
    <source>
        <dbReference type="Google" id="ProtNLM"/>
    </source>
</evidence>
<keyword evidence="2" id="KW-1185">Reference proteome</keyword>
<evidence type="ECO:0000313" key="1">
    <source>
        <dbReference type="EMBL" id="GGH73331.1"/>
    </source>
</evidence>
<sequence length="95" mass="11051">MKGFNQESKTWFQWYQMAQQFTVVAKDDRLMSLPYIREAIPFEYQIKTVKAVIHRFKGRALLCDEVGLGKTVEEEIAAPKLGSLWMGLITNISFY</sequence>
<evidence type="ECO:0000313" key="2">
    <source>
        <dbReference type="Proteomes" id="UP000656813"/>
    </source>
</evidence>
<dbReference type="Gene3D" id="3.40.50.10810">
    <property type="entry name" value="Tandem AAA-ATPase domain"/>
    <property type="match status" value="1"/>
</dbReference>
<proteinExistence type="predicted"/>
<gene>
    <name evidence="1" type="ORF">GCM10007096_00460</name>
</gene>
<dbReference type="AlphaFoldDB" id="A0A8J2ZRR8"/>
<dbReference type="InterPro" id="IPR027417">
    <property type="entry name" value="P-loop_NTPase"/>
</dbReference>
<dbReference type="Proteomes" id="UP000656813">
    <property type="component" value="Unassembled WGS sequence"/>
</dbReference>
<organism evidence="1 2">
    <name type="scientific">Pullulanibacillus pueri</name>
    <dbReference type="NCBI Taxonomy" id="1437324"/>
    <lineage>
        <taxon>Bacteria</taxon>
        <taxon>Bacillati</taxon>
        <taxon>Bacillota</taxon>
        <taxon>Bacilli</taxon>
        <taxon>Bacillales</taxon>
        <taxon>Sporolactobacillaceae</taxon>
        <taxon>Pullulanibacillus</taxon>
    </lineage>
</organism>
<dbReference type="SUPFAM" id="SSF52540">
    <property type="entry name" value="P-loop containing nucleoside triphosphate hydrolases"/>
    <property type="match status" value="1"/>
</dbReference>
<dbReference type="InterPro" id="IPR038718">
    <property type="entry name" value="SNF2-like_sf"/>
</dbReference>
<dbReference type="EMBL" id="BMFV01000001">
    <property type="protein sequence ID" value="GGH73331.1"/>
    <property type="molecule type" value="Genomic_DNA"/>
</dbReference>
<accession>A0A8J2ZRR8</accession>
<dbReference type="RefSeq" id="WP_229745316.1">
    <property type="nucleotide sequence ID" value="NZ_BMFV01000001.1"/>
</dbReference>
<name>A0A8J2ZRR8_9BACL</name>
<comment type="caution">
    <text evidence="1">The sequence shown here is derived from an EMBL/GenBank/DDBJ whole genome shotgun (WGS) entry which is preliminary data.</text>
</comment>
<reference evidence="1" key="2">
    <citation type="submission" date="2020-09" db="EMBL/GenBank/DDBJ databases">
        <authorList>
            <person name="Sun Q."/>
            <person name="Zhou Y."/>
        </authorList>
    </citation>
    <scope>NUCLEOTIDE SEQUENCE</scope>
    <source>
        <strain evidence="1">CGMCC 1.12777</strain>
    </source>
</reference>
<protein>
    <recommendedName>
        <fullName evidence="3">SNF2 N-terminal domain-containing protein</fullName>
    </recommendedName>
</protein>
<reference evidence="1" key="1">
    <citation type="journal article" date="2014" name="Int. J. Syst. Evol. Microbiol.">
        <title>Complete genome sequence of Corynebacterium casei LMG S-19264T (=DSM 44701T), isolated from a smear-ripened cheese.</title>
        <authorList>
            <consortium name="US DOE Joint Genome Institute (JGI-PGF)"/>
            <person name="Walter F."/>
            <person name="Albersmeier A."/>
            <person name="Kalinowski J."/>
            <person name="Ruckert C."/>
        </authorList>
    </citation>
    <scope>NUCLEOTIDE SEQUENCE</scope>
    <source>
        <strain evidence="1">CGMCC 1.12777</strain>
    </source>
</reference>